<sequence length="207" mass="22323">MNLVEHLPAAAHRRMAWRNGLGTTLEIARDTDGTKADFGWRVSMADVSQSGDFSPFPGMTRIISVLEGAGMRLNVDGLCTPALGCWETFIFSGDAQVSCKLLDGPIRDFNLIYRPDRYQGELSWLRLDGTRQLGVVATTLLFCDQGSLCILGGHSPIRLERHDAARVALASSGQTLTLQGQAHLGLIQLRPLATPKTATSGCGTCPP</sequence>
<reference evidence="1 2" key="1">
    <citation type="submission" date="2016-04" db="EMBL/GenBank/DDBJ databases">
        <title>Draft Genome Sequences of Staphylococcus capitis Strain H36, S. capitis Strain H65, S. cohnii Strain H62, S. hominis Strain H69, Mycobacterium iranicum Strain H39, Plantibacter sp. Strain H53, Pseudomonas oryzihabitans Strain H72, and Microbacterium sp. Strain H83, isolated from residential settings.</title>
        <authorList>
            <person name="Lymperopoulou D."/>
            <person name="Adams R.I."/>
            <person name="Lindow S."/>
            <person name="Coil D.A."/>
            <person name="Jospin G."/>
            <person name="Eisen J.A."/>
        </authorList>
    </citation>
    <scope>NUCLEOTIDE SEQUENCE [LARGE SCALE GENOMIC DNA]</scope>
    <source>
        <strain evidence="1 2">H72</strain>
    </source>
</reference>
<dbReference type="Proteomes" id="UP000078356">
    <property type="component" value="Unassembled WGS sequence"/>
</dbReference>
<dbReference type="Gene3D" id="2.60.120.10">
    <property type="entry name" value="Jelly Rolls"/>
    <property type="match status" value="2"/>
</dbReference>
<dbReference type="InterPro" id="IPR010282">
    <property type="entry name" value="Uncharacterised_HutD/Ves"/>
</dbReference>
<dbReference type="RefSeq" id="WP_064306730.1">
    <property type="nucleotide sequence ID" value="NZ_LWCR01000001.1"/>
</dbReference>
<evidence type="ECO:0000313" key="1">
    <source>
        <dbReference type="EMBL" id="OAN32365.1"/>
    </source>
</evidence>
<comment type="caution">
    <text evidence="1">The sequence shown here is derived from an EMBL/GenBank/DDBJ whole genome shotgun (WGS) entry which is preliminary data.</text>
</comment>
<evidence type="ECO:0000313" key="2">
    <source>
        <dbReference type="Proteomes" id="UP000078356"/>
    </source>
</evidence>
<dbReference type="AlphaFoldDB" id="A0A178LP94"/>
<dbReference type="EMBL" id="LWCR01000001">
    <property type="protein sequence ID" value="OAN32365.1"/>
    <property type="molecule type" value="Genomic_DNA"/>
</dbReference>
<protein>
    <recommendedName>
        <fullName evidence="3">HutD family protein</fullName>
    </recommendedName>
</protein>
<dbReference type="CDD" id="cd20293">
    <property type="entry name" value="cupin_HutD_N"/>
    <property type="match status" value="1"/>
</dbReference>
<organism evidence="1 2">
    <name type="scientific">Pseudomonas oryzihabitans</name>
    <dbReference type="NCBI Taxonomy" id="47885"/>
    <lineage>
        <taxon>Bacteria</taxon>
        <taxon>Pseudomonadati</taxon>
        <taxon>Pseudomonadota</taxon>
        <taxon>Gammaproteobacteria</taxon>
        <taxon>Pseudomonadales</taxon>
        <taxon>Pseudomonadaceae</taxon>
        <taxon>Pseudomonas</taxon>
    </lineage>
</organism>
<gene>
    <name evidence="1" type="ORF">A4V15_01275</name>
</gene>
<evidence type="ECO:0008006" key="3">
    <source>
        <dbReference type="Google" id="ProtNLM"/>
    </source>
</evidence>
<dbReference type="SUPFAM" id="SSF51182">
    <property type="entry name" value="RmlC-like cupins"/>
    <property type="match status" value="1"/>
</dbReference>
<dbReference type="PANTHER" id="PTHR37943">
    <property type="entry name" value="PROTEIN VES"/>
    <property type="match status" value="1"/>
</dbReference>
<dbReference type="PANTHER" id="PTHR37943:SF1">
    <property type="entry name" value="PROTEIN VES"/>
    <property type="match status" value="1"/>
</dbReference>
<accession>A0A178LP94</accession>
<proteinExistence type="predicted"/>
<name>A0A178LP94_9PSED</name>
<dbReference type="Pfam" id="PF05962">
    <property type="entry name" value="HutD"/>
    <property type="match status" value="1"/>
</dbReference>
<dbReference type="InterPro" id="IPR014710">
    <property type="entry name" value="RmlC-like_jellyroll"/>
</dbReference>
<dbReference type="InterPro" id="IPR011051">
    <property type="entry name" value="RmlC_Cupin_sf"/>
</dbReference>